<dbReference type="AlphaFoldDB" id="A0A1Q2HR02"/>
<dbReference type="GO" id="GO:0006779">
    <property type="term" value="P:porphyrin-containing compound biosynthetic process"/>
    <property type="evidence" value="ECO:0007669"/>
    <property type="project" value="InterPro"/>
</dbReference>
<dbReference type="CDD" id="cd03465">
    <property type="entry name" value="URO-D_like"/>
    <property type="match status" value="1"/>
</dbReference>
<dbReference type="Gene3D" id="3.20.20.210">
    <property type="match status" value="1"/>
</dbReference>
<dbReference type="Pfam" id="PF01208">
    <property type="entry name" value="URO-D"/>
    <property type="match status" value="1"/>
</dbReference>
<accession>A0A1Q2HR02</accession>
<sequence>MTGRERVLNAIRCRETDRIPWVPFVGSHAASLLGIGAEEYFKSAELISEGAQLAIERYKPDGLPVTFDLQIEAEVLGCDVKYSQDNPPAVFGHPLTKGKKLEELWMPQKDEGRIKTVLQAAETIRQKNPDIALYATITGPFTLALHLLGTDIFMKMFEDVDYVKQLIAYCSEVAKKMSEYYIHAGCDIIALVDPMTSQIGPDMFKQFVSPYASEIFEFIRANGAAGSFFVCGHAQQNIEAMRDCKPENISIDENISLEFVKQKCEGMQVSFGGNLQLTTVLLLGSETDSAKDAVRCIDSAGKTGFILAPGCDLPYATPPKNLEAVTKVVQDEYEQQIARNMPDESIKFEDISLPNYQDTQKVTVNVITLDSEACAPCQYMVDAVKAVCGKFGDKVEWQEHKIKTRDGLKVMAALGVQNIPTVCIDGEISFISRIPPKEELEEVIRKKLQKKAESV</sequence>
<feature type="domain" description="Uroporphyrinogen decarboxylase (URO-D)" evidence="1">
    <location>
        <begin position="3"/>
        <end position="330"/>
    </location>
</feature>
<dbReference type="GO" id="GO:0008168">
    <property type="term" value="F:methyltransferase activity"/>
    <property type="evidence" value="ECO:0007669"/>
    <property type="project" value="UniProtKB-KW"/>
</dbReference>
<reference evidence="4" key="1">
    <citation type="submission" date="2017-02" db="EMBL/GenBank/DDBJ databases">
        <title>Comparative genomics and description of representatives of a novel lineage of planctomycetes thriving in anoxic sediments.</title>
        <authorList>
            <person name="Spring S."/>
            <person name="Bunk B."/>
            <person name="Sproer C."/>
            <person name="Klenk H.-P."/>
        </authorList>
    </citation>
    <scope>NUCLEOTIDE SEQUENCE [LARGE SCALE GENOMIC DNA]</scope>
    <source>
        <strain evidence="4">L21-RPul-D3</strain>
    </source>
</reference>
<dbReference type="InterPro" id="IPR000257">
    <property type="entry name" value="Uroporphyrinogen_deCOase"/>
</dbReference>
<organism evidence="3 4">
    <name type="scientific">Sedimentisphaera cyanobacteriorum</name>
    <dbReference type="NCBI Taxonomy" id="1940790"/>
    <lineage>
        <taxon>Bacteria</taxon>
        <taxon>Pseudomonadati</taxon>
        <taxon>Planctomycetota</taxon>
        <taxon>Phycisphaerae</taxon>
        <taxon>Sedimentisphaerales</taxon>
        <taxon>Sedimentisphaeraceae</taxon>
        <taxon>Sedimentisphaera</taxon>
    </lineage>
</organism>
<name>A0A1Q2HR02_9BACT</name>
<dbReference type="EMBL" id="CP019633">
    <property type="protein sequence ID" value="AQQ09820.1"/>
    <property type="molecule type" value="Genomic_DNA"/>
</dbReference>
<dbReference type="InterPro" id="IPR038071">
    <property type="entry name" value="UROD/MetE-like_sf"/>
</dbReference>
<dbReference type="PANTHER" id="PTHR47099:SF1">
    <property type="entry name" value="METHYLCOBAMIDE:COM METHYLTRANSFERASE MTBA"/>
    <property type="match status" value="1"/>
</dbReference>
<dbReference type="GO" id="GO:0004853">
    <property type="term" value="F:uroporphyrinogen decarboxylase activity"/>
    <property type="evidence" value="ECO:0007669"/>
    <property type="project" value="InterPro"/>
</dbReference>
<dbReference type="RefSeq" id="WP_077540473.1">
    <property type="nucleotide sequence ID" value="NZ_CP019633.1"/>
</dbReference>
<evidence type="ECO:0000259" key="2">
    <source>
        <dbReference type="Pfam" id="PF13192"/>
    </source>
</evidence>
<dbReference type="InterPro" id="IPR012336">
    <property type="entry name" value="Thioredoxin-like_fold"/>
</dbReference>
<evidence type="ECO:0000313" key="3">
    <source>
        <dbReference type="EMBL" id="AQQ09820.1"/>
    </source>
</evidence>
<dbReference type="Proteomes" id="UP000188273">
    <property type="component" value="Chromosome"/>
</dbReference>
<dbReference type="SUPFAM" id="SSF51726">
    <property type="entry name" value="UROD/MetE-like"/>
    <property type="match status" value="1"/>
</dbReference>
<dbReference type="CDD" id="cd02947">
    <property type="entry name" value="TRX_family"/>
    <property type="match status" value="1"/>
</dbReference>
<dbReference type="Pfam" id="PF13192">
    <property type="entry name" value="Thioredoxin_3"/>
    <property type="match status" value="1"/>
</dbReference>
<dbReference type="OrthoDB" id="9780425at2"/>
<dbReference type="Gene3D" id="3.40.30.10">
    <property type="entry name" value="Glutaredoxin"/>
    <property type="match status" value="1"/>
</dbReference>
<evidence type="ECO:0000313" key="4">
    <source>
        <dbReference type="Proteomes" id="UP000188273"/>
    </source>
</evidence>
<feature type="domain" description="Thioredoxin-like fold" evidence="2">
    <location>
        <begin position="369"/>
        <end position="444"/>
    </location>
</feature>
<keyword evidence="4" id="KW-1185">Reference proteome</keyword>
<keyword evidence="3" id="KW-0489">Methyltransferase</keyword>
<keyword evidence="3" id="KW-0808">Transferase</keyword>
<dbReference type="InterPro" id="IPR036249">
    <property type="entry name" value="Thioredoxin-like_sf"/>
</dbReference>
<protein>
    <submittedName>
        <fullName evidence="3">Methylcobalamin:coenzyme M methyltransferase</fullName>
    </submittedName>
</protein>
<dbReference type="GO" id="GO:0032259">
    <property type="term" value="P:methylation"/>
    <property type="evidence" value="ECO:0007669"/>
    <property type="project" value="UniProtKB-KW"/>
</dbReference>
<dbReference type="KEGG" id="pbu:L21SP3_01639"/>
<evidence type="ECO:0000259" key="1">
    <source>
        <dbReference type="Pfam" id="PF01208"/>
    </source>
</evidence>
<gene>
    <name evidence="3" type="ORF">L21SP3_01639</name>
</gene>
<dbReference type="PANTHER" id="PTHR47099">
    <property type="entry name" value="METHYLCOBAMIDE:COM METHYLTRANSFERASE MTBA"/>
    <property type="match status" value="1"/>
</dbReference>
<dbReference type="InterPro" id="IPR052024">
    <property type="entry name" value="Methanogen_methyltrans"/>
</dbReference>
<proteinExistence type="predicted"/>
<dbReference type="STRING" id="1940790.L21SP3_01639"/>
<dbReference type="SUPFAM" id="SSF52833">
    <property type="entry name" value="Thioredoxin-like"/>
    <property type="match status" value="1"/>
</dbReference>